<dbReference type="AlphaFoldDB" id="A0A847S1I6"/>
<dbReference type="EMBL" id="JABAIM010000001">
    <property type="protein sequence ID" value="NLR73583.1"/>
    <property type="molecule type" value="Genomic_DNA"/>
</dbReference>
<name>A0A847S1I6_9NEIS</name>
<keyword evidence="1" id="KW-1133">Transmembrane helix</keyword>
<accession>A0A847S1I6</accession>
<keyword evidence="3" id="KW-1185">Reference proteome</keyword>
<reference evidence="2 3" key="1">
    <citation type="submission" date="2020-04" db="EMBL/GenBank/DDBJ databases">
        <title>Draft genome of Leeia sp. IMCC25680.</title>
        <authorList>
            <person name="Song J."/>
            <person name="Cho J.-C."/>
        </authorList>
    </citation>
    <scope>NUCLEOTIDE SEQUENCE [LARGE SCALE GENOMIC DNA]</scope>
    <source>
        <strain evidence="2 3">IMCC25680</strain>
    </source>
</reference>
<proteinExistence type="predicted"/>
<evidence type="ECO:0000313" key="3">
    <source>
        <dbReference type="Proteomes" id="UP000587991"/>
    </source>
</evidence>
<sequence length="170" mass="19069">MSTNDTWSTFAAVYAAVISTFVLGWDAYKWLHSGPNVRIDTSTGMKIAGGGIPDPKSYISIIAVNNGDRATTITNLGFMYYKSWWKACLCRKRCDYSAIITTPSQAQPLPYRFEAGDQWIGLCEQDDDVDRMVQEGYLFVVLYCSTSGKGIRCLLKRKEHITVQKANRDA</sequence>
<comment type="caution">
    <text evidence="2">The sequence shown here is derived from an EMBL/GenBank/DDBJ whole genome shotgun (WGS) entry which is preliminary data.</text>
</comment>
<keyword evidence="1" id="KW-0472">Membrane</keyword>
<keyword evidence="1" id="KW-0812">Transmembrane</keyword>
<organism evidence="2 3">
    <name type="scientific">Leeia aquatica</name>
    <dbReference type="NCBI Taxonomy" id="2725557"/>
    <lineage>
        <taxon>Bacteria</taxon>
        <taxon>Pseudomonadati</taxon>
        <taxon>Pseudomonadota</taxon>
        <taxon>Betaproteobacteria</taxon>
        <taxon>Neisseriales</taxon>
        <taxon>Leeiaceae</taxon>
        <taxon>Leeia</taxon>
    </lineage>
</organism>
<protein>
    <submittedName>
        <fullName evidence="2">Uncharacterized protein</fullName>
    </submittedName>
</protein>
<evidence type="ECO:0000313" key="2">
    <source>
        <dbReference type="EMBL" id="NLR73583.1"/>
    </source>
</evidence>
<evidence type="ECO:0000256" key="1">
    <source>
        <dbReference type="SAM" id="Phobius"/>
    </source>
</evidence>
<feature type="transmembrane region" description="Helical" evidence="1">
    <location>
        <begin position="6"/>
        <end position="28"/>
    </location>
</feature>
<dbReference type="RefSeq" id="WP_168875253.1">
    <property type="nucleotide sequence ID" value="NZ_JABAIM010000001.1"/>
</dbReference>
<dbReference type="Proteomes" id="UP000587991">
    <property type="component" value="Unassembled WGS sequence"/>
</dbReference>
<gene>
    <name evidence="2" type="ORF">HF682_00205</name>
</gene>